<comment type="caution">
    <text evidence="1">The sequence shown here is derived from an EMBL/GenBank/DDBJ whole genome shotgun (WGS) entry which is preliminary data.</text>
</comment>
<evidence type="ECO:0000313" key="1">
    <source>
        <dbReference type="EMBL" id="KAH7363397.1"/>
    </source>
</evidence>
<gene>
    <name evidence="1" type="ORF">B0T11DRAFT_298665</name>
</gene>
<dbReference type="OrthoDB" id="10018191at2759"/>
<keyword evidence="2" id="KW-1185">Reference proteome</keyword>
<protein>
    <recommendedName>
        <fullName evidence="3">DUF1772-domain-containing protein</fullName>
    </recommendedName>
</protein>
<accession>A0A8K0THB0</accession>
<evidence type="ECO:0008006" key="3">
    <source>
        <dbReference type="Google" id="ProtNLM"/>
    </source>
</evidence>
<evidence type="ECO:0000313" key="2">
    <source>
        <dbReference type="Proteomes" id="UP000813385"/>
    </source>
</evidence>
<proteinExistence type="predicted"/>
<dbReference type="Pfam" id="PF08592">
    <property type="entry name" value="Anthrone_oxy"/>
    <property type="match status" value="1"/>
</dbReference>
<reference evidence="1" key="1">
    <citation type="journal article" date="2021" name="Nat. Commun.">
        <title>Genetic determinants of endophytism in the Arabidopsis root mycobiome.</title>
        <authorList>
            <person name="Mesny F."/>
            <person name="Miyauchi S."/>
            <person name="Thiergart T."/>
            <person name="Pickel B."/>
            <person name="Atanasova L."/>
            <person name="Karlsson M."/>
            <person name="Huettel B."/>
            <person name="Barry K.W."/>
            <person name="Haridas S."/>
            <person name="Chen C."/>
            <person name="Bauer D."/>
            <person name="Andreopoulos W."/>
            <person name="Pangilinan J."/>
            <person name="LaButti K."/>
            <person name="Riley R."/>
            <person name="Lipzen A."/>
            <person name="Clum A."/>
            <person name="Drula E."/>
            <person name="Henrissat B."/>
            <person name="Kohler A."/>
            <person name="Grigoriev I.V."/>
            <person name="Martin F.M."/>
            <person name="Hacquard S."/>
        </authorList>
    </citation>
    <scope>NUCLEOTIDE SEQUENCE</scope>
    <source>
        <strain evidence="1">MPI-CAGE-AT-0016</strain>
    </source>
</reference>
<organism evidence="1 2">
    <name type="scientific">Plectosphaerella cucumerina</name>
    <dbReference type="NCBI Taxonomy" id="40658"/>
    <lineage>
        <taxon>Eukaryota</taxon>
        <taxon>Fungi</taxon>
        <taxon>Dikarya</taxon>
        <taxon>Ascomycota</taxon>
        <taxon>Pezizomycotina</taxon>
        <taxon>Sordariomycetes</taxon>
        <taxon>Hypocreomycetidae</taxon>
        <taxon>Glomerellales</taxon>
        <taxon>Plectosphaerellaceae</taxon>
        <taxon>Plectosphaerella</taxon>
    </lineage>
</organism>
<dbReference type="AlphaFoldDB" id="A0A8K0THB0"/>
<sequence length="168" mass="18091">MSLDVDWTKVLHLTSLLINAHLAGFHYCSDAIVLDNLDELKDSDAIVKGWFRSWDVGRRIGPASTMIPTVGYAICAWNAGIGGPSFNWNVVAAFSMLTITSFTVINVFPINDVLLAAHKKVVGAKSSDSALNSASIRRNVAAWKAGDRIRMYLARLAVVAGAMATLAV</sequence>
<dbReference type="EMBL" id="JAGPXD010000003">
    <property type="protein sequence ID" value="KAH7363397.1"/>
    <property type="molecule type" value="Genomic_DNA"/>
</dbReference>
<dbReference type="Proteomes" id="UP000813385">
    <property type="component" value="Unassembled WGS sequence"/>
</dbReference>
<name>A0A8K0THB0_9PEZI</name>
<dbReference type="InterPro" id="IPR013901">
    <property type="entry name" value="Anthrone_oxy"/>
</dbReference>